<proteinExistence type="inferred from homology"/>
<evidence type="ECO:0000256" key="2">
    <source>
        <dbReference type="ARBA" id="ARBA00022801"/>
    </source>
</evidence>
<name>A0A143HEH3_9BACL</name>
<dbReference type="PRINTS" id="PR00502">
    <property type="entry name" value="NUDIXFAMILY"/>
</dbReference>
<dbReference type="PROSITE" id="PS51462">
    <property type="entry name" value="NUDIX"/>
    <property type="match status" value="1"/>
</dbReference>
<dbReference type="RefSeq" id="WP_066789569.1">
    <property type="nucleotide sequence ID" value="NZ_CP014806.1"/>
</dbReference>
<reference evidence="6" key="2">
    <citation type="submission" date="2016-03" db="EMBL/GenBank/DDBJ databases">
        <authorList>
            <person name="Ploux O."/>
        </authorList>
    </citation>
    <scope>NUCLEOTIDE SEQUENCE [LARGE SCALE GENOMIC DNA]</scope>
    <source>
        <strain evidence="6">PP9</strain>
    </source>
</reference>
<protein>
    <recommendedName>
        <fullName evidence="4">Nudix hydrolase domain-containing protein</fullName>
    </recommendedName>
</protein>
<dbReference type="PANTHER" id="PTHR43046:SF14">
    <property type="entry name" value="MUTT_NUDIX FAMILY PROTEIN"/>
    <property type="match status" value="1"/>
</dbReference>
<keyword evidence="6" id="KW-1185">Reference proteome</keyword>
<dbReference type="CDD" id="cd02883">
    <property type="entry name" value="NUDIX_Hydrolase"/>
    <property type="match status" value="1"/>
</dbReference>
<keyword evidence="2 3" id="KW-0378">Hydrolase</keyword>
<dbReference type="AlphaFoldDB" id="A0A143HEH3"/>
<evidence type="ECO:0000256" key="3">
    <source>
        <dbReference type="RuleBase" id="RU003476"/>
    </source>
</evidence>
<evidence type="ECO:0000313" key="5">
    <source>
        <dbReference type="EMBL" id="AMW99839.1"/>
    </source>
</evidence>
<reference evidence="5 6" key="1">
    <citation type="journal article" date="2016" name="Genome Announc.">
        <title>Whole-Genome Sequence of Rummeliibacillus stabekisii Strain PP9 Isolated from Antarctic Soil.</title>
        <authorList>
            <person name="da Mota F.F."/>
            <person name="Vollu R.E."/>
            <person name="Jurelevicius D."/>
            <person name="Seldin L."/>
        </authorList>
    </citation>
    <scope>NUCLEOTIDE SEQUENCE [LARGE SCALE GENOMIC DNA]</scope>
    <source>
        <strain evidence="5 6">PP9</strain>
    </source>
</reference>
<dbReference type="InterPro" id="IPR020084">
    <property type="entry name" value="NUDIX_hydrolase_CS"/>
</dbReference>
<organism evidence="5 6">
    <name type="scientific">Rummeliibacillus stabekisii</name>
    <dbReference type="NCBI Taxonomy" id="241244"/>
    <lineage>
        <taxon>Bacteria</taxon>
        <taxon>Bacillati</taxon>
        <taxon>Bacillota</taxon>
        <taxon>Bacilli</taxon>
        <taxon>Bacillales</taxon>
        <taxon>Caryophanaceae</taxon>
        <taxon>Rummeliibacillus</taxon>
    </lineage>
</organism>
<evidence type="ECO:0000256" key="1">
    <source>
        <dbReference type="ARBA" id="ARBA00001946"/>
    </source>
</evidence>
<feature type="domain" description="Nudix hydrolase" evidence="4">
    <location>
        <begin position="1"/>
        <end position="127"/>
    </location>
</feature>
<dbReference type="PROSITE" id="PS00893">
    <property type="entry name" value="NUDIX_BOX"/>
    <property type="match status" value="1"/>
</dbReference>
<dbReference type="OrthoDB" id="9816289at2"/>
<comment type="cofactor">
    <cofactor evidence="1">
        <name>Mg(2+)</name>
        <dbReference type="ChEBI" id="CHEBI:18420"/>
    </cofactor>
</comment>
<dbReference type="EMBL" id="CP014806">
    <property type="protein sequence ID" value="AMW99839.1"/>
    <property type="molecule type" value="Genomic_DNA"/>
</dbReference>
<dbReference type="STRING" id="241244.ATY39_10540"/>
<dbReference type="InterPro" id="IPR020476">
    <property type="entry name" value="Nudix_hydrolase"/>
</dbReference>
<evidence type="ECO:0000313" key="6">
    <source>
        <dbReference type="Proteomes" id="UP000076021"/>
    </source>
</evidence>
<dbReference type="Gene3D" id="3.90.79.10">
    <property type="entry name" value="Nucleoside Triphosphate Pyrophosphohydrolase"/>
    <property type="match status" value="1"/>
</dbReference>
<dbReference type="InterPro" id="IPR000086">
    <property type="entry name" value="NUDIX_hydrolase_dom"/>
</dbReference>
<dbReference type="Proteomes" id="UP000076021">
    <property type="component" value="Chromosome"/>
</dbReference>
<dbReference type="PANTHER" id="PTHR43046">
    <property type="entry name" value="GDP-MANNOSE MANNOSYL HYDROLASE"/>
    <property type="match status" value="1"/>
</dbReference>
<dbReference type="GO" id="GO:0016787">
    <property type="term" value="F:hydrolase activity"/>
    <property type="evidence" value="ECO:0007669"/>
    <property type="project" value="UniProtKB-KW"/>
</dbReference>
<evidence type="ECO:0000259" key="4">
    <source>
        <dbReference type="PROSITE" id="PS51462"/>
    </source>
</evidence>
<dbReference type="KEGG" id="rst:ATY39_10540"/>
<dbReference type="Pfam" id="PF00293">
    <property type="entry name" value="NUDIX"/>
    <property type="match status" value="1"/>
</dbReference>
<dbReference type="SUPFAM" id="SSF55811">
    <property type="entry name" value="Nudix"/>
    <property type="match status" value="1"/>
</dbReference>
<comment type="similarity">
    <text evidence="3">Belongs to the Nudix hydrolase family.</text>
</comment>
<accession>A0A143HEH3</accession>
<sequence>MILVVSVSIIKDKELLMIEEKRDSGINQWNFPSGRIEKNEDIMVAAIREVKEETGLDVELLLTTGVYNFTSDSSDQVILFHFIGEIVSGEVSISEEAITNFKWVHSKGILAMPDDTLRNSKVIRQITKNIVNRNFYSTALFNRDLLTQS</sequence>
<gene>
    <name evidence="5" type="ORF">ATY39_10540</name>
</gene>
<dbReference type="InterPro" id="IPR015797">
    <property type="entry name" value="NUDIX_hydrolase-like_dom_sf"/>
</dbReference>